<protein>
    <submittedName>
        <fullName evidence="2">Putative transcriptional regulator</fullName>
    </submittedName>
</protein>
<dbReference type="Proteomes" id="UP000274541">
    <property type="component" value="Unassembled WGS sequence"/>
</dbReference>
<proteinExistence type="predicted"/>
<dbReference type="Gene3D" id="2.60.120.10">
    <property type="entry name" value="Jelly Rolls"/>
    <property type="match status" value="1"/>
</dbReference>
<dbReference type="CDD" id="cd02209">
    <property type="entry name" value="cupin_XRE_C"/>
    <property type="match status" value="1"/>
</dbReference>
<feature type="domain" description="Cupin type-2" evidence="1">
    <location>
        <begin position="3"/>
        <end position="45"/>
    </location>
</feature>
<dbReference type="EMBL" id="RBPX01000356">
    <property type="protein sequence ID" value="RMO58402.1"/>
    <property type="molecule type" value="Genomic_DNA"/>
</dbReference>
<evidence type="ECO:0000313" key="2">
    <source>
        <dbReference type="EMBL" id="RMO58402.1"/>
    </source>
</evidence>
<gene>
    <name evidence="2" type="ORF">ALQ37_01314</name>
</gene>
<dbReference type="InterPro" id="IPR013096">
    <property type="entry name" value="Cupin_2"/>
</dbReference>
<dbReference type="InterPro" id="IPR014710">
    <property type="entry name" value="RmlC-like_jellyroll"/>
</dbReference>
<evidence type="ECO:0000259" key="1">
    <source>
        <dbReference type="Pfam" id="PF07883"/>
    </source>
</evidence>
<dbReference type="InterPro" id="IPR011051">
    <property type="entry name" value="RmlC_Cupin_sf"/>
</dbReference>
<accession>A0A3M3WKW0</accession>
<dbReference type="Pfam" id="PF07883">
    <property type="entry name" value="Cupin_2"/>
    <property type="match status" value="1"/>
</dbReference>
<reference evidence="2 3" key="1">
    <citation type="submission" date="2018-08" db="EMBL/GenBank/DDBJ databases">
        <title>Recombination of ecologically and evolutionarily significant loci maintains genetic cohesion in the Pseudomonas syringae species complex.</title>
        <authorList>
            <person name="Dillon M."/>
            <person name="Thakur S."/>
            <person name="Almeida R.N.D."/>
            <person name="Weir B.S."/>
            <person name="Guttman D.S."/>
        </authorList>
    </citation>
    <scope>NUCLEOTIDE SEQUENCE [LARGE SCALE GENOMIC DNA]</scope>
    <source>
        <strain evidence="2 3">ICMP 4388</strain>
    </source>
</reference>
<organism evidence="2 3">
    <name type="scientific">Pseudomonas syringae pv. aptata</name>
    <dbReference type="NCBI Taxonomy" id="83167"/>
    <lineage>
        <taxon>Bacteria</taxon>
        <taxon>Pseudomonadati</taxon>
        <taxon>Pseudomonadota</taxon>
        <taxon>Gammaproteobacteria</taxon>
        <taxon>Pseudomonadales</taxon>
        <taxon>Pseudomonadaceae</taxon>
        <taxon>Pseudomonas</taxon>
        <taxon>Pseudomonas syringae</taxon>
    </lineage>
</organism>
<sequence>MTRGTVELTIDGQVNILGPGDGYYFPTTLPHRFRNIGQDEAEIISANTPANF</sequence>
<comment type="caution">
    <text evidence="2">The sequence shown here is derived from an EMBL/GenBank/DDBJ whole genome shotgun (WGS) entry which is preliminary data.</text>
</comment>
<dbReference type="AlphaFoldDB" id="A0A3M3WKW0"/>
<evidence type="ECO:0000313" key="3">
    <source>
        <dbReference type="Proteomes" id="UP000274541"/>
    </source>
</evidence>
<name>A0A3M3WKW0_PSEAP</name>
<dbReference type="SUPFAM" id="SSF51182">
    <property type="entry name" value="RmlC-like cupins"/>
    <property type="match status" value="1"/>
</dbReference>